<feature type="chain" id="PRO_5046829710" evidence="1">
    <location>
        <begin position="21"/>
        <end position="254"/>
    </location>
</feature>
<keyword evidence="3" id="KW-1185">Reference proteome</keyword>
<dbReference type="EMBL" id="JBGLYH010000016">
    <property type="protein sequence ID" value="MEZ7196620.1"/>
    <property type="molecule type" value="Genomic_DNA"/>
</dbReference>
<evidence type="ECO:0000313" key="3">
    <source>
        <dbReference type="Proteomes" id="UP001568698"/>
    </source>
</evidence>
<dbReference type="InterPro" id="IPR021457">
    <property type="entry name" value="DUF3108"/>
</dbReference>
<evidence type="ECO:0000313" key="2">
    <source>
        <dbReference type="EMBL" id="MEZ7196620.1"/>
    </source>
</evidence>
<proteinExistence type="predicted"/>
<protein>
    <submittedName>
        <fullName evidence="2">DUF3108 domain-containing protein</fullName>
    </submittedName>
</protein>
<name>A0ABV4K1S2_9BACT</name>
<dbReference type="Proteomes" id="UP001568698">
    <property type="component" value="Unassembled WGS sequence"/>
</dbReference>
<dbReference type="RefSeq" id="WP_371386146.1">
    <property type="nucleotide sequence ID" value="NZ_JBGLYH010000016.1"/>
</dbReference>
<comment type="caution">
    <text evidence="2">The sequence shown here is derived from an EMBL/GenBank/DDBJ whole genome shotgun (WGS) entry which is preliminary data.</text>
</comment>
<organism evidence="2 3">
    <name type="scientific">Pseudodesulfovibrio karagichevae</name>
    <dbReference type="NCBI Taxonomy" id="3239305"/>
    <lineage>
        <taxon>Bacteria</taxon>
        <taxon>Pseudomonadati</taxon>
        <taxon>Thermodesulfobacteriota</taxon>
        <taxon>Desulfovibrionia</taxon>
        <taxon>Desulfovibrionales</taxon>
        <taxon>Desulfovibrionaceae</taxon>
    </lineage>
</organism>
<sequence>MRKIILTAFFVLLLAVPARSAEDPAMPFGQGERLYYDIYWTVIHAGRAELLCMEDTEMDGRPARYFFAKARTLGWVDNFYKVRDTMEAWTDMDVNYALRYKKDQNEGSYHKKVELIFDKKTNRSYRYARGKLQHTLDQPENVFDPMSILFAFRKHSLYKGMEFDANVSDGKVSVVGKAYVEDRERVETGIGDVDAYRVRLDIKHLSGVFKKSKDAELYVWFSADERRIPVRVKSKVAVGYFSMTLREYYPPARS</sequence>
<dbReference type="Pfam" id="PF11306">
    <property type="entry name" value="DUF3108"/>
    <property type="match status" value="1"/>
</dbReference>
<evidence type="ECO:0000256" key="1">
    <source>
        <dbReference type="SAM" id="SignalP"/>
    </source>
</evidence>
<keyword evidence="1" id="KW-0732">Signal</keyword>
<feature type="signal peptide" evidence="1">
    <location>
        <begin position="1"/>
        <end position="20"/>
    </location>
</feature>
<accession>A0ABV4K1S2</accession>
<reference evidence="2 3" key="1">
    <citation type="submission" date="2024-08" db="EMBL/GenBank/DDBJ databases">
        <title>Sulfate-reducing bacteria isolated from formation water of the oil field in Kazakhstan and description of Pseudodesulfovibrio sp.</title>
        <authorList>
            <person name="Bidzhieva S.K."/>
            <person name="Tourova T.P."/>
            <person name="Grouzdev D.S."/>
            <person name="Beletsky A.V."/>
            <person name="Sokolova D.S."/>
            <person name="Samigullina S.R."/>
            <person name="Poltaraus A.B."/>
            <person name="Avtukh A.N."/>
            <person name="Tereshina V.M."/>
            <person name="Zhaparov N.S."/>
            <person name="Mardanov A.V."/>
            <person name="Nazina T.N."/>
        </authorList>
    </citation>
    <scope>NUCLEOTIDE SEQUENCE [LARGE SCALE GENOMIC DNA]</scope>
    <source>
        <strain evidence="2 3">9FUS</strain>
    </source>
</reference>
<gene>
    <name evidence="2" type="ORF">AB6M95_07670</name>
</gene>